<evidence type="ECO:0000313" key="3">
    <source>
        <dbReference type="EMBL" id="CAB4136560.1"/>
    </source>
</evidence>
<dbReference type="GO" id="GO:0004519">
    <property type="term" value="F:endonuclease activity"/>
    <property type="evidence" value="ECO:0007669"/>
    <property type="project" value="InterPro"/>
</dbReference>
<dbReference type="InterPro" id="IPR046462">
    <property type="entry name" value="TerL_nuclease"/>
</dbReference>
<name>A0A6J7XHH4_9CAUD</name>
<dbReference type="Gene3D" id="3.40.50.300">
    <property type="entry name" value="P-loop containing nucleotide triphosphate hydrolases"/>
    <property type="match status" value="1"/>
</dbReference>
<dbReference type="InterPro" id="IPR005021">
    <property type="entry name" value="Terminase_largesu-like"/>
</dbReference>
<dbReference type="InterPro" id="IPR046461">
    <property type="entry name" value="TerL_ATPase"/>
</dbReference>
<dbReference type="EMBL" id="LR798408">
    <property type="protein sequence ID" value="CAB5229772.1"/>
    <property type="molecule type" value="Genomic_DNA"/>
</dbReference>
<evidence type="ECO:0000259" key="1">
    <source>
        <dbReference type="Pfam" id="PF03354"/>
    </source>
</evidence>
<dbReference type="EMBL" id="LR797344">
    <property type="protein sequence ID" value="CAB4203838.1"/>
    <property type="molecule type" value="Genomic_DNA"/>
</dbReference>
<evidence type="ECO:0000313" key="5">
    <source>
        <dbReference type="EMBL" id="CAB5229772.1"/>
    </source>
</evidence>
<dbReference type="PANTHER" id="PTHR41287:SF1">
    <property type="entry name" value="PROTEIN YMFN"/>
    <property type="match status" value="1"/>
</dbReference>
<dbReference type="Pfam" id="PF20441">
    <property type="entry name" value="TerL_nuclease"/>
    <property type="match status" value="1"/>
</dbReference>
<dbReference type="EMBL" id="LR796321">
    <property type="protein sequence ID" value="CAB4136560.1"/>
    <property type="molecule type" value="Genomic_DNA"/>
</dbReference>
<feature type="domain" description="Terminase large subunit-like ATPase" evidence="1">
    <location>
        <begin position="39"/>
        <end position="207"/>
    </location>
</feature>
<reference evidence="5" key="1">
    <citation type="submission" date="2020-05" db="EMBL/GenBank/DDBJ databases">
        <authorList>
            <person name="Chiriac C."/>
            <person name="Salcher M."/>
            <person name="Ghai R."/>
            <person name="Kavagutti S V."/>
        </authorList>
    </citation>
    <scope>NUCLEOTIDE SEQUENCE</scope>
</reference>
<sequence length="515" mass="58666">MAIKKPKKKPADPLIIPFIERALKHHKGEWSGKRFTLQEWQKEILREVFGKVDKHGNRIIRQVYLEVPRKAGKTTLASAIALWLLIEGEPGAEIYSAAASREQAHICFDSAKNMVEACPPLAAKLQPFKNTIIYPDTKSFYKSISADAHTAHGGNPHGIVIDELHTQKSRELYDTLMTGTLARRQPLCVMITTAGSDRTSFCHDMHSHCQKWLDGTIVDKTFYGKIFAADLDDDWTSEATWRKANPGFGVTVKEAYFHQKVQECKDNPALEAAFRRDHLNQWIETDVRWISPLKWDECQIPVPDMTGRQCWAGLDLSATMDMTALTLFFASENEDEPHYVLPFYWAPEEADKLRERLNRFRIKPWVKAKKITATPGNRVDYRQIKRDIMALGEIYKIQEIAYDPWHSDQIVHELSDDFTMVKFGQTPANLSPPTKKLEEWILAKQISHDGNPVLRWNLGNISVSLDDNNNYKLSKKKSRDKIDGIIALVMGLGRWMVTAGSETTTETTGAGIEFL</sequence>
<dbReference type="PANTHER" id="PTHR41287">
    <property type="match status" value="1"/>
</dbReference>
<organism evidence="5">
    <name type="scientific">uncultured Caudovirales phage</name>
    <dbReference type="NCBI Taxonomy" id="2100421"/>
    <lineage>
        <taxon>Viruses</taxon>
        <taxon>Duplodnaviria</taxon>
        <taxon>Heunggongvirae</taxon>
        <taxon>Uroviricota</taxon>
        <taxon>Caudoviricetes</taxon>
        <taxon>Peduoviridae</taxon>
        <taxon>Maltschvirus</taxon>
        <taxon>Maltschvirus maltsch</taxon>
    </lineage>
</organism>
<feature type="domain" description="Terminase large subunit-like endonuclease" evidence="2">
    <location>
        <begin position="217"/>
        <end position="495"/>
    </location>
</feature>
<dbReference type="Pfam" id="PF03354">
    <property type="entry name" value="TerL_ATPase"/>
    <property type="match status" value="1"/>
</dbReference>
<dbReference type="Gene3D" id="3.30.420.240">
    <property type="match status" value="1"/>
</dbReference>
<gene>
    <name evidence="4" type="ORF">UFOVP1388_10</name>
    <name evidence="5" type="ORF">UFOVP1565_15</name>
    <name evidence="3" type="ORF">UFOVP311_31</name>
</gene>
<accession>A0A6J7XHH4</accession>
<dbReference type="InterPro" id="IPR027417">
    <property type="entry name" value="P-loop_NTPase"/>
</dbReference>
<evidence type="ECO:0000313" key="4">
    <source>
        <dbReference type="EMBL" id="CAB4203838.1"/>
    </source>
</evidence>
<evidence type="ECO:0000259" key="2">
    <source>
        <dbReference type="Pfam" id="PF20441"/>
    </source>
</evidence>
<protein>
    <submittedName>
        <fullName evidence="5">COG4626 Phage terminase-like protein, large subunit</fullName>
    </submittedName>
</protein>
<proteinExistence type="predicted"/>